<comment type="caution">
    <text evidence="2">The sequence shown here is derived from an EMBL/GenBank/DDBJ whole genome shotgun (WGS) entry which is preliminary data.</text>
</comment>
<gene>
    <name evidence="2" type="ORF">V6N11_020062</name>
</gene>
<proteinExistence type="predicted"/>
<evidence type="ECO:0000256" key="1">
    <source>
        <dbReference type="SAM" id="MobiDB-lite"/>
    </source>
</evidence>
<keyword evidence="3" id="KW-1185">Reference proteome</keyword>
<sequence>MGAKLAGKPHLKSASTVAYETTALKWILKCCPRQPRSLVRVELHCRCTMTLKFQFIIFHNLHYYVRTANLASARTLSYKDFDDEKRVLQKRYRALVIGSPRRPKGTIMNRLSQLSRPESRLP</sequence>
<dbReference type="EMBL" id="JBBPBN010000075">
    <property type="protein sequence ID" value="KAK8984747.1"/>
    <property type="molecule type" value="Genomic_DNA"/>
</dbReference>
<reference evidence="2 3" key="1">
    <citation type="journal article" date="2024" name="G3 (Bethesda)">
        <title>Genome assembly of Hibiscus sabdariffa L. provides insights into metabolisms of medicinal natural products.</title>
        <authorList>
            <person name="Kim T."/>
        </authorList>
    </citation>
    <scope>NUCLEOTIDE SEQUENCE [LARGE SCALE GENOMIC DNA]</scope>
    <source>
        <strain evidence="2">TK-2024</strain>
        <tissue evidence="2">Old leaves</tissue>
    </source>
</reference>
<protein>
    <submittedName>
        <fullName evidence="2">Uncharacterized protein</fullName>
    </submittedName>
</protein>
<name>A0ABR2P8I7_9ROSI</name>
<dbReference type="Proteomes" id="UP001396334">
    <property type="component" value="Unassembled WGS sequence"/>
</dbReference>
<evidence type="ECO:0000313" key="2">
    <source>
        <dbReference type="EMBL" id="KAK8984747.1"/>
    </source>
</evidence>
<accession>A0ABR2P8I7</accession>
<feature type="region of interest" description="Disordered" evidence="1">
    <location>
        <begin position="102"/>
        <end position="122"/>
    </location>
</feature>
<organism evidence="2 3">
    <name type="scientific">Hibiscus sabdariffa</name>
    <name type="common">roselle</name>
    <dbReference type="NCBI Taxonomy" id="183260"/>
    <lineage>
        <taxon>Eukaryota</taxon>
        <taxon>Viridiplantae</taxon>
        <taxon>Streptophyta</taxon>
        <taxon>Embryophyta</taxon>
        <taxon>Tracheophyta</taxon>
        <taxon>Spermatophyta</taxon>
        <taxon>Magnoliopsida</taxon>
        <taxon>eudicotyledons</taxon>
        <taxon>Gunneridae</taxon>
        <taxon>Pentapetalae</taxon>
        <taxon>rosids</taxon>
        <taxon>malvids</taxon>
        <taxon>Malvales</taxon>
        <taxon>Malvaceae</taxon>
        <taxon>Malvoideae</taxon>
        <taxon>Hibiscus</taxon>
    </lineage>
</organism>
<evidence type="ECO:0000313" key="3">
    <source>
        <dbReference type="Proteomes" id="UP001396334"/>
    </source>
</evidence>